<dbReference type="InterPro" id="IPR004304">
    <property type="entry name" value="FmdA_AmdA"/>
</dbReference>
<dbReference type="EC" id="3.5.1.4" evidence="1"/>
<name>A0A7Z0IIS4_9MICO</name>
<evidence type="ECO:0000313" key="2">
    <source>
        <dbReference type="Proteomes" id="UP000539111"/>
    </source>
</evidence>
<gene>
    <name evidence="1" type="ORF">BJY26_003114</name>
</gene>
<dbReference type="Proteomes" id="UP000539111">
    <property type="component" value="Unassembled WGS sequence"/>
</dbReference>
<keyword evidence="1" id="KW-0378">Hydrolase</keyword>
<reference evidence="1 2" key="1">
    <citation type="submission" date="2020-07" db="EMBL/GenBank/DDBJ databases">
        <title>Sequencing the genomes of 1000 actinobacteria strains.</title>
        <authorList>
            <person name="Klenk H.-P."/>
        </authorList>
    </citation>
    <scope>NUCLEOTIDE SEQUENCE [LARGE SCALE GENOMIC DNA]</scope>
    <source>
        <strain evidence="1 2">DSM 26341</strain>
    </source>
</reference>
<dbReference type="EMBL" id="JACBZP010000001">
    <property type="protein sequence ID" value="NYI68808.1"/>
    <property type="molecule type" value="Genomic_DNA"/>
</dbReference>
<sequence>MIRVPSRQSITSFSNAHQAIAEVDLGEPFLLETYDCYAGQIDAESVLRPDIDMADFNRATGPVKVAGVQAGDWVRIQIEAIDVTSPGVMAVAPGLGILGDNVEQASTRLVSIENGRAWISGDIGVPVEPMVGVIGVAPAGAPVSTECPGTHGGNLDTSLLTAGSAFLAQAKHDGCLVAAGDLHAAQGDGELGGTGIEIGGQIQLRVDRARYQGKLPAVCHRDGMSLLASALDLKDAIAEAFAEAVNLMKIWHELDWSNAYRLTSIVGRAQVSQIVNPLATARLTIPKEWCPGSLFERLDEWAMR</sequence>
<dbReference type="PANTHER" id="PTHR31891:SF1">
    <property type="entry name" value="FORMAMIDASE C869.04-RELATED"/>
    <property type="match status" value="1"/>
</dbReference>
<dbReference type="GO" id="GO:0004040">
    <property type="term" value="F:amidase activity"/>
    <property type="evidence" value="ECO:0007669"/>
    <property type="project" value="UniProtKB-EC"/>
</dbReference>
<proteinExistence type="predicted"/>
<dbReference type="PANTHER" id="PTHR31891">
    <property type="entry name" value="FORMAMIDASE C869.04-RELATED"/>
    <property type="match status" value="1"/>
</dbReference>
<dbReference type="AlphaFoldDB" id="A0A7Z0IIS4"/>
<dbReference type="SUPFAM" id="SSF141130">
    <property type="entry name" value="Acetamidase/Formamidase-like"/>
    <property type="match status" value="1"/>
</dbReference>
<dbReference type="Gene3D" id="2.40.10.120">
    <property type="match status" value="1"/>
</dbReference>
<dbReference type="Gene3D" id="2.60.120.580">
    <property type="entry name" value="Acetamidase/Formamidase-like domains"/>
    <property type="match status" value="1"/>
</dbReference>
<accession>A0A7Z0IIS4</accession>
<comment type="caution">
    <text evidence="1">The sequence shown here is derived from an EMBL/GenBank/DDBJ whole genome shotgun (WGS) entry which is preliminary data.</text>
</comment>
<dbReference type="Pfam" id="PF03069">
    <property type="entry name" value="FmdA_AmdA"/>
    <property type="match status" value="2"/>
</dbReference>
<organism evidence="1 2">
    <name type="scientific">Spelaeicoccus albus</name>
    <dbReference type="NCBI Taxonomy" id="1280376"/>
    <lineage>
        <taxon>Bacteria</taxon>
        <taxon>Bacillati</taxon>
        <taxon>Actinomycetota</taxon>
        <taxon>Actinomycetes</taxon>
        <taxon>Micrococcales</taxon>
        <taxon>Brevibacteriaceae</taxon>
        <taxon>Spelaeicoccus</taxon>
    </lineage>
</organism>
<dbReference type="Gene3D" id="3.10.28.20">
    <property type="entry name" value="Acetamidase/Formamidase-like domains"/>
    <property type="match status" value="1"/>
</dbReference>
<protein>
    <submittedName>
        <fullName evidence="1">Amidase</fullName>
        <ecNumber evidence="1">3.5.1.4</ecNumber>
    </submittedName>
</protein>
<dbReference type="RefSeq" id="WP_179429100.1">
    <property type="nucleotide sequence ID" value="NZ_JACBZP010000001.1"/>
</dbReference>
<keyword evidence="2" id="KW-1185">Reference proteome</keyword>
<evidence type="ECO:0000313" key="1">
    <source>
        <dbReference type="EMBL" id="NYI68808.1"/>
    </source>
</evidence>